<evidence type="ECO:0000313" key="17">
    <source>
        <dbReference type="EMBL" id="KAF9523724.1"/>
    </source>
</evidence>
<dbReference type="EC" id="2.3.2.31" evidence="4"/>
<keyword evidence="8" id="KW-0677">Repeat</keyword>
<dbReference type="InterPro" id="IPR044066">
    <property type="entry name" value="TRIAD_supradom"/>
</dbReference>
<accession>A0A9P6E730</accession>
<dbReference type="GO" id="GO:0061630">
    <property type="term" value="F:ubiquitin protein ligase activity"/>
    <property type="evidence" value="ECO:0007669"/>
    <property type="project" value="UniProtKB-EC"/>
</dbReference>
<dbReference type="FunFam" id="3.30.40.10:FF:000051">
    <property type="entry name" value="RBR-type E3 ubiquitin transferase"/>
    <property type="match status" value="1"/>
</dbReference>
<dbReference type="CDD" id="cd20341">
    <property type="entry name" value="BRcat_RBR_RNF14"/>
    <property type="match status" value="1"/>
</dbReference>
<feature type="domain" description="RING-type" evidence="16">
    <location>
        <begin position="54"/>
        <end position="296"/>
    </location>
</feature>
<keyword evidence="12" id="KW-1133">Transmembrane helix</keyword>
<comment type="catalytic activity">
    <reaction evidence="1">
        <text>[E2 ubiquitin-conjugating enzyme]-S-ubiquitinyl-L-cysteine + [acceptor protein]-L-lysine = [E2 ubiquitin-conjugating enzyme]-L-cysteine + [acceptor protein]-N(6)-ubiquitinyl-L-lysine.</text>
        <dbReference type="EC" id="2.3.2.31"/>
    </reaction>
</comment>
<evidence type="ECO:0000256" key="5">
    <source>
        <dbReference type="ARBA" id="ARBA00022679"/>
    </source>
</evidence>
<dbReference type="PROSITE" id="PS51873">
    <property type="entry name" value="TRIAD"/>
    <property type="match status" value="1"/>
</dbReference>
<keyword evidence="11" id="KW-0862">Zinc</keyword>
<evidence type="ECO:0000256" key="14">
    <source>
        <dbReference type="PROSITE-ProRule" id="PRU00175"/>
    </source>
</evidence>
<sequence length="315" mass="35931">MVEYIRTGDFLGKLRLLSTTNHDSITLFHHTPQLIVPLLQTFEASSQLNQFTQHSYSCSVCLTLLHGSKCLQLNCEHIFCRSCLEDFWKLRIKEGDVARVGCPDPECVKKATEASEEEVAKIVTEAELVRWRWLREKRAYEKDPTVVYCPIAGCQTPVPKPQDVDANSDIGWNRLRQCSRCKFNFCALCKRTWHGPLESCPLNPPEDSGKERFFAQNHSKMSASKMLKLRRAEKASLQYLQFATTSCPGCHCYVEKTAGCNHMVCFKCSQHFCFRCGIAIPDKSYDHFSTLCFKLDANGQRIANDKSWNGHGFPQ</sequence>
<dbReference type="GO" id="GO:0008270">
    <property type="term" value="F:zinc ion binding"/>
    <property type="evidence" value="ECO:0007669"/>
    <property type="project" value="UniProtKB-KW"/>
</dbReference>
<protein>
    <recommendedName>
        <fullName evidence="4">RBR-type E3 ubiquitin transferase</fullName>
        <ecNumber evidence="4">2.3.2.31</ecNumber>
    </recommendedName>
</protein>
<proteinExistence type="predicted"/>
<evidence type="ECO:0000256" key="12">
    <source>
        <dbReference type="ARBA" id="ARBA00022989"/>
    </source>
</evidence>
<dbReference type="GO" id="GO:0031090">
    <property type="term" value="C:organelle membrane"/>
    <property type="evidence" value="ECO:0007669"/>
    <property type="project" value="UniProtKB-ARBA"/>
</dbReference>
<dbReference type="InterPro" id="IPR031127">
    <property type="entry name" value="E3_UB_ligase_RBR"/>
</dbReference>
<dbReference type="PROSITE" id="PS50089">
    <property type="entry name" value="ZF_RING_2"/>
    <property type="match status" value="1"/>
</dbReference>
<comment type="caution">
    <text evidence="17">The sequence shown here is derived from an EMBL/GenBank/DDBJ whole genome shotgun (WGS) entry which is preliminary data.</text>
</comment>
<keyword evidence="18" id="KW-1185">Reference proteome</keyword>
<keyword evidence="6" id="KW-0812">Transmembrane</keyword>
<reference evidence="17" key="1">
    <citation type="submission" date="2020-11" db="EMBL/GenBank/DDBJ databases">
        <authorList>
            <consortium name="DOE Joint Genome Institute"/>
            <person name="Ahrendt S."/>
            <person name="Riley R."/>
            <person name="Andreopoulos W."/>
            <person name="Labutti K."/>
            <person name="Pangilinan J."/>
            <person name="Ruiz-Duenas F.J."/>
            <person name="Barrasa J.M."/>
            <person name="Sanchez-Garcia M."/>
            <person name="Camarero S."/>
            <person name="Miyauchi S."/>
            <person name="Serrano A."/>
            <person name="Linde D."/>
            <person name="Babiker R."/>
            <person name="Drula E."/>
            <person name="Ayuso-Fernandez I."/>
            <person name="Pacheco R."/>
            <person name="Padilla G."/>
            <person name="Ferreira P."/>
            <person name="Barriuso J."/>
            <person name="Kellner H."/>
            <person name="Castanera R."/>
            <person name="Alfaro M."/>
            <person name="Ramirez L."/>
            <person name="Pisabarro A.G."/>
            <person name="Kuo A."/>
            <person name="Tritt A."/>
            <person name="Lipzen A."/>
            <person name="He G."/>
            <person name="Yan M."/>
            <person name="Ng V."/>
            <person name="Cullen D."/>
            <person name="Martin F."/>
            <person name="Rosso M.-N."/>
            <person name="Henrissat B."/>
            <person name="Hibbett D."/>
            <person name="Martinez A.T."/>
            <person name="Grigoriev I.V."/>
        </authorList>
    </citation>
    <scope>NUCLEOTIDE SEQUENCE</scope>
    <source>
        <strain evidence="17">CBS 506.95</strain>
    </source>
</reference>
<evidence type="ECO:0000256" key="11">
    <source>
        <dbReference type="ARBA" id="ARBA00022833"/>
    </source>
</evidence>
<name>A0A9P6E730_9AGAR</name>
<dbReference type="InterPro" id="IPR001841">
    <property type="entry name" value="Znf_RING"/>
</dbReference>
<dbReference type="InterPro" id="IPR017907">
    <property type="entry name" value="Znf_RING_CS"/>
</dbReference>
<dbReference type="Proteomes" id="UP000807306">
    <property type="component" value="Unassembled WGS sequence"/>
</dbReference>
<dbReference type="AlphaFoldDB" id="A0A9P6E730"/>
<comment type="subcellular location">
    <subcellularLocation>
        <location evidence="2">Membrane</location>
        <topology evidence="2">Single-pass membrane protein</topology>
    </subcellularLocation>
</comment>
<evidence type="ECO:0000256" key="7">
    <source>
        <dbReference type="ARBA" id="ARBA00022723"/>
    </source>
</evidence>
<feature type="domain" description="RING-type" evidence="15">
    <location>
        <begin position="58"/>
        <end position="103"/>
    </location>
</feature>
<organism evidence="17 18">
    <name type="scientific">Crepidotus variabilis</name>
    <dbReference type="NCBI Taxonomy" id="179855"/>
    <lineage>
        <taxon>Eukaryota</taxon>
        <taxon>Fungi</taxon>
        <taxon>Dikarya</taxon>
        <taxon>Basidiomycota</taxon>
        <taxon>Agaricomycotina</taxon>
        <taxon>Agaricomycetes</taxon>
        <taxon>Agaricomycetidae</taxon>
        <taxon>Agaricales</taxon>
        <taxon>Agaricineae</taxon>
        <taxon>Crepidotaceae</taxon>
        <taxon>Crepidotus</taxon>
    </lineage>
</organism>
<evidence type="ECO:0000256" key="10">
    <source>
        <dbReference type="ARBA" id="ARBA00022786"/>
    </source>
</evidence>
<keyword evidence="10" id="KW-0833">Ubl conjugation pathway</keyword>
<dbReference type="EMBL" id="MU157911">
    <property type="protein sequence ID" value="KAF9523724.1"/>
    <property type="molecule type" value="Genomic_DNA"/>
</dbReference>
<evidence type="ECO:0000259" key="16">
    <source>
        <dbReference type="PROSITE" id="PS51873"/>
    </source>
</evidence>
<evidence type="ECO:0000256" key="8">
    <source>
        <dbReference type="ARBA" id="ARBA00022737"/>
    </source>
</evidence>
<keyword evidence="9 14" id="KW-0863">Zinc-finger</keyword>
<evidence type="ECO:0000313" key="18">
    <source>
        <dbReference type="Proteomes" id="UP000807306"/>
    </source>
</evidence>
<dbReference type="Gene3D" id="1.20.120.1750">
    <property type="match status" value="1"/>
</dbReference>
<evidence type="ECO:0000256" key="4">
    <source>
        <dbReference type="ARBA" id="ARBA00012251"/>
    </source>
</evidence>
<dbReference type="Pfam" id="PF01485">
    <property type="entry name" value="IBR"/>
    <property type="match status" value="2"/>
</dbReference>
<dbReference type="SUPFAM" id="SSF57850">
    <property type="entry name" value="RING/U-box"/>
    <property type="match status" value="3"/>
</dbReference>
<dbReference type="SMART" id="SM00647">
    <property type="entry name" value="IBR"/>
    <property type="match status" value="2"/>
</dbReference>
<dbReference type="PROSITE" id="PS00518">
    <property type="entry name" value="ZF_RING_1"/>
    <property type="match status" value="1"/>
</dbReference>
<keyword evidence="5" id="KW-0808">Transferase</keyword>
<dbReference type="PANTHER" id="PTHR11685">
    <property type="entry name" value="RBR FAMILY RING FINGER AND IBR DOMAIN-CONTAINING"/>
    <property type="match status" value="1"/>
</dbReference>
<dbReference type="Gene3D" id="3.30.40.10">
    <property type="entry name" value="Zinc/RING finger domain, C3HC4 (zinc finger)"/>
    <property type="match status" value="1"/>
</dbReference>
<dbReference type="OrthoDB" id="1431934at2759"/>
<evidence type="ECO:0000259" key="15">
    <source>
        <dbReference type="PROSITE" id="PS50089"/>
    </source>
</evidence>
<dbReference type="GO" id="GO:0005737">
    <property type="term" value="C:cytoplasm"/>
    <property type="evidence" value="ECO:0007669"/>
    <property type="project" value="UniProtKB-ARBA"/>
</dbReference>
<evidence type="ECO:0000256" key="9">
    <source>
        <dbReference type="ARBA" id="ARBA00022771"/>
    </source>
</evidence>
<comment type="pathway">
    <text evidence="3">Protein modification; protein ubiquitination.</text>
</comment>
<keyword evidence="13" id="KW-0472">Membrane</keyword>
<gene>
    <name evidence="17" type="ORF">CPB83DRAFT_655759</name>
</gene>
<dbReference type="InterPro" id="IPR013083">
    <property type="entry name" value="Znf_RING/FYVE/PHD"/>
</dbReference>
<keyword evidence="7" id="KW-0479">Metal-binding</keyword>
<evidence type="ECO:0000256" key="6">
    <source>
        <dbReference type="ARBA" id="ARBA00022692"/>
    </source>
</evidence>
<evidence type="ECO:0000256" key="1">
    <source>
        <dbReference type="ARBA" id="ARBA00001798"/>
    </source>
</evidence>
<evidence type="ECO:0000256" key="2">
    <source>
        <dbReference type="ARBA" id="ARBA00004167"/>
    </source>
</evidence>
<evidence type="ECO:0000256" key="3">
    <source>
        <dbReference type="ARBA" id="ARBA00004906"/>
    </source>
</evidence>
<evidence type="ECO:0000256" key="13">
    <source>
        <dbReference type="ARBA" id="ARBA00023136"/>
    </source>
</evidence>
<dbReference type="InterPro" id="IPR002867">
    <property type="entry name" value="IBR_dom"/>
</dbReference>
<dbReference type="GO" id="GO:0016567">
    <property type="term" value="P:protein ubiquitination"/>
    <property type="evidence" value="ECO:0007669"/>
    <property type="project" value="InterPro"/>
</dbReference>